<dbReference type="SMART" id="SM00052">
    <property type="entry name" value="EAL"/>
    <property type="match status" value="1"/>
</dbReference>
<name>A0ABX4QLY7_PSETO</name>
<dbReference type="PANTHER" id="PTHR33121:SF70">
    <property type="entry name" value="SIGNALING PROTEIN YKOW"/>
    <property type="match status" value="1"/>
</dbReference>
<gene>
    <name evidence="2" type="ORF">ATI14_4816</name>
</gene>
<protein>
    <submittedName>
        <fullName evidence="2">EAL domain-containing protein (Putative c-di-GMP-specific phosphodiesterase class I)</fullName>
    </submittedName>
</protein>
<proteinExistence type="predicted"/>
<dbReference type="EMBL" id="PHHD01000001">
    <property type="protein sequence ID" value="PKA77758.1"/>
    <property type="molecule type" value="Genomic_DNA"/>
</dbReference>
<dbReference type="Proteomes" id="UP000232891">
    <property type="component" value="Unassembled WGS sequence"/>
</dbReference>
<feature type="domain" description="EAL" evidence="1">
    <location>
        <begin position="8"/>
        <end position="261"/>
    </location>
</feature>
<dbReference type="CDD" id="cd01948">
    <property type="entry name" value="EAL"/>
    <property type="match status" value="1"/>
</dbReference>
<organism evidence="2 3">
    <name type="scientific">Pseudomonas tolaasii NCPPB 2192</name>
    <dbReference type="NCBI Taxonomy" id="564423"/>
    <lineage>
        <taxon>Bacteria</taxon>
        <taxon>Pseudomonadati</taxon>
        <taxon>Pseudomonadota</taxon>
        <taxon>Gammaproteobacteria</taxon>
        <taxon>Pseudomonadales</taxon>
        <taxon>Pseudomonadaceae</taxon>
        <taxon>Pseudomonas</taxon>
    </lineage>
</organism>
<dbReference type="GeneID" id="55847899"/>
<keyword evidence="3" id="KW-1185">Reference proteome</keyword>
<dbReference type="InterPro" id="IPR035919">
    <property type="entry name" value="EAL_sf"/>
</dbReference>
<evidence type="ECO:0000313" key="3">
    <source>
        <dbReference type="Proteomes" id="UP000232891"/>
    </source>
</evidence>
<dbReference type="InterPro" id="IPR050706">
    <property type="entry name" value="Cyclic-di-GMP_PDE-like"/>
</dbReference>
<dbReference type="SUPFAM" id="SSF141868">
    <property type="entry name" value="EAL domain-like"/>
    <property type="match status" value="1"/>
</dbReference>
<reference evidence="2 3" key="1">
    <citation type="submission" date="2017-11" db="EMBL/GenBank/DDBJ databases">
        <title>Genome sequencing of a diverse group of Pseudomonas species.</title>
        <authorList>
            <person name="Loper J."/>
        </authorList>
    </citation>
    <scope>NUCLEOTIDE SEQUENCE [LARGE SCALE GENOMIC DNA]</scope>
    <source>
        <strain evidence="2 3">NCPPB 2192</strain>
    </source>
</reference>
<dbReference type="PANTHER" id="PTHR33121">
    <property type="entry name" value="CYCLIC DI-GMP PHOSPHODIESTERASE PDEF"/>
    <property type="match status" value="1"/>
</dbReference>
<accession>A0ABX4QLY7</accession>
<dbReference type="RefSeq" id="WP_016973994.1">
    <property type="nucleotide sequence ID" value="NZ_PHHD01000001.1"/>
</dbReference>
<dbReference type="Gene3D" id="3.20.20.450">
    <property type="entry name" value="EAL domain"/>
    <property type="match status" value="1"/>
</dbReference>
<dbReference type="PROSITE" id="PS50883">
    <property type="entry name" value="EAL"/>
    <property type="match status" value="1"/>
</dbReference>
<comment type="caution">
    <text evidence="2">The sequence shown here is derived from an EMBL/GenBank/DDBJ whole genome shotgun (WGS) entry which is preliminary data.</text>
</comment>
<evidence type="ECO:0000259" key="1">
    <source>
        <dbReference type="PROSITE" id="PS50883"/>
    </source>
</evidence>
<sequence length="268" mass="28871">MSSPAIALSASEFEVRKALVEGQIQPFFQPKFNLCSDAVEGVEVLARWAHPQYGVLTPKAFMAAVGQHGLLDELFFHQLHHGLALQKKLRGRGHTVSFAYNLEVEQLGSPGFIRRVVSALSNQGSPASGVTFELTERGAIETGSIEQETLMDLKALGCRLSIDDFGTGFSNLQRLLQGPFSEIKLDSCLVSGVVDDTRCKTLVAAVIQVAHALGISTVLEGIETEAQRQALIELGGTVGQGYLHARPMSTGDLLDWLGTARRSRAGGR</sequence>
<dbReference type="InterPro" id="IPR001633">
    <property type="entry name" value="EAL_dom"/>
</dbReference>
<evidence type="ECO:0000313" key="2">
    <source>
        <dbReference type="EMBL" id="PKA77758.1"/>
    </source>
</evidence>
<dbReference type="Pfam" id="PF00563">
    <property type="entry name" value="EAL"/>
    <property type="match status" value="1"/>
</dbReference>